<name>A0A420FWS9_9SPHI</name>
<evidence type="ECO:0000256" key="3">
    <source>
        <dbReference type="ARBA" id="ARBA00023157"/>
    </source>
</evidence>
<keyword evidence="5" id="KW-0812">Transmembrane</keyword>
<feature type="domain" description="Thioredoxin" evidence="6">
    <location>
        <begin position="270"/>
        <end position="413"/>
    </location>
</feature>
<dbReference type="InterPro" id="IPR036249">
    <property type="entry name" value="Thioredoxin-like_sf"/>
</dbReference>
<gene>
    <name evidence="7" type="ORF">BCY89_06940</name>
</gene>
<accession>A0A420FWS9</accession>
<comment type="caution">
    <text evidence="7">The sequence shown here is derived from an EMBL/GenBank/DDBJ whole genome shotgun (WGS) entry which is preliminary data.</text>
</comment>
<evidence type="ECO:0000256" key="1">
    <source>
        <dbReference type="ARBA" id="ARBA00004196"/>
    </source>
</evidence>
<dbReference type="InterPro" id="IPR050553">
    <property type="entry name" value="Thioredoxin_ResA/DsbE_sf"/>
</dbReference>
<dbReference type="SUPFAM" id="SSF52833">
    <property type="entry name" value="Thioredoxin-like"/>
    <property type="match status" value="1"/>
</dbReference>
<reference evidence="7 8" key="1">
    <citation type="submission" date="2016-07" db="EMBL/GenBank/DDBJ databases">
        <title>Genome analysis of Sphingobacterium siyangense T12B17.</title>
        <authorList>
            <person name="Xu D."/>
            <person name="Su Y."/>
            <person name="Zheng S."/>
        </authorList>
    </citation>
    <scope>NUCLEOTIDE SEQUENCE [LARGE SCALE GENOMIC DNA]</scope>
    <source>
        <strain evidence="7 8">T12B17</strain>
    </source>
</reference>
<dbReference type="Pfam" id="PF14289">
    <property type="entry name" value="DUF4369"/>
    <property type="match status" value="1"/>
</dbReference>
<dbReference type="AlphaFoldDB" id="A0A420FWS9"/>
<dbReference type="InterPro" id="IPR000866">
    <property type="entry name" value="AhpC/TSA"/>
</dbReference>
<protein>
    <recommendedName>
        <fullName evidence="6">Thioredoxin domain-containing protein</fullName>
    </recommendedName>
</protein>
<keyword evidence="5" id="KW-0472">Membrane</keyword>
<keyword evidence="4" id="KW-0676">Redox-active center</keyword>
<dbReference type="PANTHER" id="PTHR42852">
    <property type="entry name" value="THIOL:DISULFIDE INTERCHANGE PROTEIN DSBE"/>
    <property type="match status" value="1"/>
</dbReference>
<evidence type="ECO:0000313" key="7">
    <source>
        <dbReference type="EMBL" id="RKF37361.1"/>
    </source>
</evidence>
<organism evidence="7 8">
    <name type="scientific">Sphingobacterium siyangense</name>
    <dbReference type="NCBI Taxonomy" id="459529"/>
    <lineage>
        <taxon>Bacteria</taxon>
        <taxon>Pseudomonadati</taxon>
        <taxon>Bacteroidota</taxon>
        <taxon>Sphingobacteriia</taxon>
        <taxon>Sphingobacteriales</taxon>
        <taxon>Sphingobacteriaceae</taxon>
        <taxon>Sphingobacterium</taxon>
    </lineage>
</organism>
<sequence>MPWIKENSNEIRTEKLRIFMIVNYQKIGYIMKIWTGLLLIAVFILPFLACGQNPYQINGVIPQLKDGSKVFLIYEIEGKSVVDSTISRGGNFSFSGTVDYPVSSSLYLDKNPYVNRPSRNEQMDFFRFYLEPVTMQMQASDSLKNITISGSQINLDQDAFKKMRSSVDDNFTALNKEFYALSANQQNDPKVREAYIDREKGLMDDLYRVHLAFARQHPSSYLSLISLSFVAGQEKFVEEVKRIYADLAEKLKSYPLAKEIPMQLESSIRTKVGQVAPDLELQTQMGTSLKLSEFRGKYLLVDFWASWCGPCRKENPNLVALYNKYKDFGFEILGISLDKAAQREQWVKAIADDKLNWPQVSDLKGWDSQAAKRYGINSIPASFLLDPTGKVVYRNPRGKDLEEKLQAIFSDKSDPK</sequence>
<dbReference type="InterPro" id="IPR017937">
    <property type="entry name" value="Thioredoxin_CS"/>
</dbReference>
<keyword evidence="8" id="KW-1185">Reference proteome</keyword>
<evidence type="ECO:0000256" key="4">
    <source>
        <dbReference type="ARBA" id="ARBA00023284"/>
    </source>
</evidence>
<evidence type="ECO:0000313" key="8">
    <source>
        <dbReference type="Proteomes" id="UP000286402"/>
    </source>
</evidence>
<feature type="transmembrane region" description="Helical" evidence="5">
    <location>
        <begin position="27"/>
        <end position="49"/>
    </location>
</feature>
<dbReference type="PROSITE" id="PS00194">
    <property type="entry name" value="THIOREDOXIN_1"/>
    <property type="match status" value="1"/>
</dbReference>
<evidence type="ECO:0000259" key="6">
    <source>
        <dbReference type="PROSITE" id="PS51352"/>
    </source>
</evidence>
<dbReference type="GO" id="GO:0016209">
    <property type="term" value="F:antioxidant activity"/>
    <property type="evidence" value="ECO:0007669"/>
    <property type="project" value="InterPro"/>
</dbReference>
<dbReference type="EMBL" id="MCAQ01000012">
    <property type="protein sequence ID" value="RKF37361.1"/>
    <property type="molecule type" value="Genomic_DNA"/>
</dbReference>
<dbReference type="Gene3D" id="3.40.30.10">
    <property type="entry name" value="Glutaredoxin"/>
    <property type="match status" value="1"/>
</dbReference>
<dbReference type="InterPro" id="IPR025380">
    <property type="entry name" value="DUF4369"/>
</dbReference>
<dbReference type="Proteomes" id="UP000286402">
    <property type="component" value="Unassembled WGS sequence"/>
</dbReference>
<dbReference type="GO" id="GO:0017004">
    <property type="term" value="P:cytochrome complex assembly"/>
    <property type="evidence" value="ECO:0007669"/>
    <property type="project" value="UniProtKB-KW"/>
</dbReference>
<keyword evidence="2" id="KW-0201">Cytochrome c-type biogenesis</keyword>
<dbReference type="GO" id="GO:0030313">
    <property type="term" value="C:cell envelope"/>
    <property type="evidence" value="ECO:0007669"/>
    <property type="project" value="UniProtKB-SubCell"/>
</dbReference>
<dbReference type="PROSITE" id="PS51352">
    <property type="entry name" value="THIOREDOXIN_2"/>
    <property type="match status" value="1"/>
</dbReference>
<proteinExistence type="predicted"/>
<dbReference type="CDD" id="cd02966">
    <property type="entry name" value="TlpA_like_family"/>
    <property type="match status" value="1"/>
</dbReference>
<dbReference type="PANTHER" id="PTHR42852:SF6">
    <property type="entry name" value="THIOL:DISULFIDE INTERCHANGE PROTEIN DSBE"/>
    <property type="match status" value="1"/>
</dbReference>
<keyword evidence="5" id="KW-1133">Transmembrane helix</keyword>
<comment type="subcellular location">
    <subcellularLocation>
        <location evidence="1">Cell envelope</location>
    </subcellularLocation>
</comment>
<evidence type="ECO:0000256" key="2">
    <source>
        <dbReference type="ARBA" id="ARBA00022748"/>
    </source>
</evidence>
<keyword evidence="3" id="KW-1015">Disulfide bond</keyword>
<dbReference type="InterPro" id="IPR013766">
    <property type="entry name" value="Thioredoxin_domain"/>
</dbReference>
<dbReference type="Pfam" id="PF00578">
    <property type="entry name" value="AhpC-TSA"/>
    <property type="match status" value="1"/>
</dbReference>
<dbReference type="GO" id="GO:0016491">
    <property type="term" value="F:oxidoreductase activity"/>
    <property type="evidence" value="ECO:0007669"/>
    <property type="project" value="InterPro"/>
</dbReference>
<evidence type="ECO:0000256" key="5">
    <source>
        <dbReference type="SAM" id="Phobius"/>
    </source>
</evidence>